<comment type="similarity">
    <text evidence="2 7 8">In the C-terminal section; belongs to the NAD synthetase family.</text>
</comment>
<evidence type="ECO:0000313" key="12">
    <source>
        <dbReference type="EMBL" id="NNH23226.1"/>
    </source>
</evidence>
<keyword evidence="5 7" id="KW-0067">ATP-binding</keyword>
<dbReference type="CDD" id="cd00553">
    <property type="entry name" value="NAD_synthase"/>
    <property type="match status" value="1"/>
</dbReference>
<feature type="binding site" evidence="7">
    <location>
        <position position="213"/>
    </location>
    <ligand>
        <name>L-glutamine</name>
        <dbReference type="ChEBI" id="CHEBI:58359"/>
    </ligand>
</feature>
<dbReference type="Pfam" id="PF02540">
    <property type="entry name" value="NAD_synthase"/>
    <property type="match status" value="1"/>
</dbReference>
<evidence type="ECO:0000256" key="9">
    <source>
        <dbReference type="RuleBase" id="RU003811"/>
    </source>
</evidence>
<evidence type="ECO:0000256" key="5">
    <source>
        <dbReference type="ARBA" id="ARBA00022840"/>
    </source>
</evidence>
<feature type="active site" description="Proton acceptor; for glutaminase activity" evidence="7">
    <location>
        <position position="44"/>
    </location>
</feature>
<feature type="region of interest" description="Disordered" evidence="10">
    <location>
        <begin position="101"/>
        <end position="127"/>
    </location>
</feature>
<comment type="catalytic activity">
    <reaction evidence="7 8">
        <text>deamido-NAD(+) + L-glutamine + ATP + H2O = L-glutamate + AMP + diphosphate + NAD(+) + H(+)</text>
        <dbReference type="Rhea" id="RHEA:24384"/>
        <dbReference type="ChEBI" id="CHEBI:15377"/>
        <dbReference type="ChEBI" id="CHEBI:15378"/>
        <dbReference type="ChEBI" id="CHEBI:29985"/>
        <dbReference type="ChEBI" id="CHEBI:30616"/>
        <dbReference type="ChEBI" id="CHEBI:33019"/>
        <dbReference type="ChEBI" id="CHEBI:57540"/>
        <dbReference type="ChEBI" id="CHEBI:58359"/>
        <dbReference type="ChEBI" id="CHEBI:58437"/>
        <dbReference type="ChEBI" id="CHEBI:456215"/>
        <dbReference type="EC" id="6.3.5.1"/>
    </reaction>
</comment>
<feature type="binding site" evidence="7">
    <location>
        <position position="455"/>
    </location>
    <ligand>
        <name>deamido-NAD(+)</name>
        <dbReference type="ChEBI" id="CHEBI:58437"/>
        <note>ligand shared between two neighboring subunits</note>
    </ligand>
</feature>
<evidence type="ECO:0000256" key="10">
    <source>
        <dbReference type="SAM" id="MobiDB-lite"/>
    </source>
</evidence>
<feature type="binding site" evidence="7">
    <location>
        <position position="426"/>
    </location>
    <ligand>
        <name>deamido-NAD(+)</name>
        <dbReference type="ChEBI" id="CHEBI:58437"/>
        <note>ligand shared between two neighboring subunits</note>
    </ligand>
</feature>
<dbReference type="GO" id="GO:0005737">
    <property type="term" value="C:cytoplasm"/>
    <property type="evidence" value="ECO:0007669"/>
    <property type="project" value="InterPro"/>
</dbReference>
<feature type="domain" description="CN hydrolase" evidence="11">
    <location>
        <begin position="4"/>
        <end position="283"/>
    </location>
</feature>
<evidence type="ECO:0000256" key="6">
    <source>
        <dbReference type="ARBA" id="ARBA00023027"/>
    </source>
</evidence>
<proteinExistence type="inferred from homology"/>
<feature type="region of interest" description="Disordered" evidence="10">
    <location>
        <begin position="495"/>
        <end position="523"/>
    </location>
</feature>
<feature type="binding site" evidence="7">
    <location>
        <position position="156"/>
    </location>
    <ligand>
        <name>L-glutamine</name>
        <dbReference type="ChEBI" id="CHEBI:58359"/>
    </ligand>
</feature>
<dbReference type="CDD" id="cd07570">
    <property type="entry name" value="GAT_Gln-NAD-synth"/>
    <property type="match status" value="1"/>
</dbReference>
<protein>
    <recommendedName>
        <fullName evidence="7 8">Glutamine-dependent NAD(+) synthetase</fullName>
        <ecNumber evidence="7 8">6.3.5.1</ecNumber>
    </recommendedName>
    <alternativeName>
        <fullName evidence="7 8">NAD(+) synthase [glutamine-hydrolyzing]</fullName>
    </alternativeName>
</protein>
<dbReference type="EC" id="6.3.5.1" evidence="7 8"/>
<keyword evidence="4 7" id="KW-0547">Nucleotide-binding</keyword>
<accession>A0A849BUP9</accession>
<dbReference type="InterPro" id="IPR014445">
    <property type="entry name" value="Gln-dep_NAD_synthase"/>
</dbReference>
<dbReference type="InterPro" id="IPR014729">
    <property type="entry name" value="Rossmann-like_a/b/a_fold"/>
</dbReference>
<comment type="similarity">
    <text evidence="9">Belongs to the NAD synthetase family.</text>
</comment>
<comment type="pathway">
    <text evidence="1 7 8">Cofactor biosynthesis; NAD(+) biosynthesis; NAD(+) from deamido-NAD(+) (L-Gln route): step 1/1.</text>
</comment>
<dbReference type="NCBIfam" id="NF010588">
    <property type="entry name" value="PRK13981.1"/>
    <property type="match status" value="1"/>
</dbReference>
<dbReference type="GO" id="GO:0004359">
    <property type="term" value="F:glutaminase activity"/>
    <property type="evidence" value="ECO:0007669"/>
    <property type="project" value="InterPro"/>
</dbReference>
<gene>
    <name evidence="7" type="primary">nadE</name>
    <name evidence="12" type="ORF">HLB09_09000</name>
</gene>
<dbReference type="UniPathway" id="UPA00253">
    <property type="reaction ID" value="UER00334"/>
</dbReference>
<comment type="function">
    <text evidence="7">Catalyzes the ATP-dependent amidation of deamido-NAD to form NAD. Uses L-glutamine as a nitrogen source.</text>
</comment>
<reference evidence="12 13" key="1">
    <citation type="submission" date="2020-05" db="EMBL/GenBank/DDBJ databases">
        <title>MicrobeNet Type strains.</title>
        <authorList>
            <person name="Nicholson A.C."/>
        </authorList>
    </citation>
    <scope>NUCLEOTIDE SEQUENCE [LARGE SCALE GENOMIC DNA]</scope>
    <source>
        <strain evidence="12 13">JCM 14547</strain>
    </source>
</reference>
<dbReference type="RefSeq" id="WP_171203049.1">
    <property type="nucleotide sequence ID" value="NZ_BAAANP010000009.1"/>
</dbReference>
<evidence type="ECO:0000259" key="11">
    <source>
        <dbReference type="PROSITE" id="PS50263"/>
    </source>
</evidence>
<dbReference type="InterPro" id="IPR003010">
    <property type="entry name" value="C-N_Hydrolase"/>
</dbReference>
<organism evidence="12 13">
    <name type="scientific">Pseudokineococcus marinus</name>
    <dbReference type="NCBI Taxonomy" id="351215"/>
    <lineage>
        <taxon>Bacteria</taxon>
        <taxon>Bacillati</taxon>
        <taxon>Actinomycetota</taxon>
        <taxon>Actinomycetes</taxon>
        <taxon>Kineosporiales</taxon>
        <taxon>Kineosporiaceae</taxon>
        <taxon>Pseudokineococcus</taxon>
    </lineage>
</organism>
<name>A0A849BUP9_9ACTN</name>
<dbReference type="Gene3D" id="3.60.110.10">
    <property type="entry name" value="Carbon-nitrogen hydrolase"/>
    <property type="match status" value="1"/>
</dbReference>
<dbReference type="InterPro" id="IPR022310">
    <property type="entry name" value="NAD/GMP_synthase"/>
</dbReference>
<keyword evidence="3 7" id="KW-0436">Ligase</keyword>
<dbReference type="NCBIfam" id="TIGR00552">
    <property type="entry name" value="nadE"/>
    <property type="match status" value="1"/>
</dbReference>
<feature type="binding site" evidence="7">
    <location>
        <position position="571"/>
    </location>
    <ligand>
        <name>deamido-NAD(+)</name>
        <dbReference type="ChEBI" id="CHEBI:58437"/>
        <note>ligand shared between two neighboring subunits</note>
    </ligand>
</feature>
<sequence>MPSLRLALAQVDTTVGDLDGNAALVRRAAAEAAAAGADLLVLPELALTGYPVEDLALRRSFVDASRAAVGRLAEDLAADGLGDLPVLVGYVDRASGPVAEGVSAAGRGQREGGGEESAGSESGATGVPKGLPQNCAALLHGGRQVGRYAKHHLPNYGVFDEFRIFVPGRDLLVARVRGVDVAVAVCEDLWQEGGPVAAAREADAELLVVLNASPFERAKDDTRLALCRRRAHEAEAVLAYVNSVGGQDDLVFDGGSVVVAPDGEVLARGEAFAEQLLVVDLDLPEGDPSPPDVERVQRVVVSQEPAPAREPVPAPLAEPLEDMAELWAALVLGLGDYVRKNGFRQVLLGLSGGIDSAVCAALAVDALGAEGVVGISMPSAYSTEHSRSDADDLAERLGIDYRVHPVAPMVEAFLANVPMSGVAEENLQARVRGTLLMGVSNSEGQLVLTTSNKSELSVGYSTIYGDSVGGYAPLKDVAKTDVWRLARWRDADARARGEREPIPEASITKAPSAELRPDQTDQDSLPEYDVLDALLEDYVVRAMGRSELLEAGHALEDVEKVVGLVDRAEWKRRQGAPGPKTTAVAFGRDRRLPITTHWREEDE</sequence>
<dbReference type="Pfam" id="PF00795">
    <property type="entry name" value="CN_hydrolase"/>
    <property type="match status" value="1"/>
</dbReference>
<dbReference type="Gene3D" id="3.40.50.620">
    <property type="entry name" value="HUPs"/>
    <property type="match status" value="1"/>
</dbReference>
<evidence type="ECO:0000256" key="3">
    <source>
        <dbReference type="ARBA" id="ARBA00022598"/>
    </source>
</evidence>
<dbReference type="PROSITE" id="PS50263">
    <property type="entry name" value="CN_HYDROLASE"/>
    <property type="match status" value="1"/>
</dbReference>
<dbReference type="PANTHER" id="PTHR23090">
    <property type="entry name" value="NH 3 /GLUTAMINE-DEPENDENT NAD + SYNTHETASE"/>
    <property type="match status" value="1"/>
</dbReference>
<evidence type="ECO:0000256" key="2">
    <source>
        <dbReference type="ARBA" id="ARBA00007145"/>
    </source>
</evidence>
<evidence type="ECO:0000256" key="1">
    <source>
        <dbReference type="ARBA" id="ARBA00005188"/>
    </source>
</evidence>
<feature type="binding site" evidence="7">
    <location>
        <begin position="349"/>
        <end position="356"/>
    </location>
    <ligand>
        <name>ATP</name>
        <dbReference type="ChEBI" id="CHEBI:30616"/>
    </ligand>
</feature>
<dbReference type="AlphaFoldDB" id="A0A849BUP9"/>
<dbReference type="FunFam" id="3.40.50.620:FF:000106">
    <property type="entry name" value="Glutamine-dependent NAD(+) synthetase"/>
    <property type="match status" value="1"/>
</dbReference>
<dbReference type="GO" id="GO:0003952">
    <property type="term" value="F:NAD+ synthase (glutamine-hydrolyzing) activity"/>
    <property type="evidence" value="ECO:0007669"/>
    <property type="project" value="UniProtKB-UniRule"/>
</dbReference>
<dbReference type="GO" id="GO:0008795">
    <property type="term" value="F:NAD+ synthase activity"/>
    <property type="evidence" value="ECO:0007669"/>
    <property type="project" value="UniProtKB-UniRule"/>
</dbReference>
<evidence type="ECO:0000313" key="13">
    <source>
        <dbReference type="Proteomes" id="UP000555552"/>
    </source>
</evidence>
<keyword evidence="6 7" id="KW-0520">NAD</keyword>
<dbReference type="PANTHER" id="PTHR23090:SF9">
    <property type="entry name" value="GLUTAMINE-DEPENDENT NAD(+) SYNTHETASE"/>
    <property type="match status" value="1"/>
</dbReference>
<dbReference type="HAMAP" id="MF_02090">
    <property type="entry name" value="NadE_glutamine_dep"/>
    <property type="match status" value="1"/>
</dbReference>
<comment type="caution">
    <text evidence="12">The sequence shown here is derived from an EMBL/GenBank/DDBJ whole genome shotgun (WGS) entry which is preliminary data.</text>
</comment>
<dbReference type="GO" id="GO:0005524">
    <property type="term" value="F:ATP binding"/>
    <property type="evidence" value="ECO:0007669"/>
    <property type="project" value="UniProtKB-UniRule"/>
</dbReference>
<dbReference type="SUPFAM" id="SSF52402">
    <property type="entry name" value="Adenine nucleotide alpha hydrolases-like"/>
    <property type="match status" value="1"/>
</dbReference>
<dbReference type="Proteomes" id="UP000555552">
    <property type="component" value="Unassembled WGS sequence"/>
</dbReference>
<dbReference type="InterPro" id="IPR036526">
    <property type="entry name" value="C-N_Hydrolase_sf"/>
</dbReference>
<evidence type="ECO:0000256" key="8">
    <source>
        <dbReference type="PIRNR" id="PIRNR006630"/>
    </source>
</evidence>
<evidence type="ECO:0000256" key="7">
    <source>
        <dbReference type="HAMAP-Rule" id="MF_02090"/>
    </source>
</evidence>
<evidence type="ECO:0000256" key="4">
    <source>
        <dbReference type="ARBA" id="ARBA00022741"/>
    </source>
</evidence>
<dbReference type="EMBL" id="JABEMA010000112">
    <property type="protein sequence ID" value="NNH23226.1"/>
    <property type="molecule type" value="Genomic_DNA"/>
</dbReference>
<keyword evidence="13" id="KW-1185">Reference proteome</keyword>
<feature type="active site" description="Nucleophile; for glutaminase activity" evidence="7">
    <location>
        <position position="186"/>
    </location>
</feature>
<dbReference type="PIRSF" id="PIRSF006630">
    <property type="entry name" value="NADS_GAT"/>
    <property type="match status" value="1"/>
</dbReference>
<dbReference type="InterPro" id="IPR003694">
    <property type="entry name" value="NAD_synthase"/>
</dbReference>
<dbReference type="GO" id="GO:0009435">
    <property type="term" value="P:NAD+ biosynthetic process"/>
    <property type="evidence" value="ECO:0007669"/>
    <property type="project" value="UniProtKB-UniRule"/>
</dbReference>
<comment type="caution">
    <text evidence="7">Lacks conserved residue(s) required for the propagation of feature annotation.</text>
</comment>
<feature type="active site" description="For glutaminase activity" evidence="7">
    <location>
        <position position="150"/>
    </location>
</feature>
<feature type="binding site" evidence="7">
    <location>
        <position position="219"/>
    </location>
    <ligand>
        <name>L-glutamine</name>
        <dbReference type="ChEBI" id="CHEBI:58359"/>
    </ligand>
</feature>
<feature type="binding site" evidence="7">
    <location>
        <position position="450"/>
    </location>
    <ligand>
        <name>ATP</name>
        <dbReference type="ChEBI" id="CHEBI:30616"/>
    </ligand>
</feature>
<dbReference type="SUPFAM" id="SSF56317">
    <property type="entry name" value="Carbon-nitrogen hydrolase"/>
    <property type="match status" value="1"/>
</dbReference>